<reference evidence="1 2" key="1">
    <citation type="journal article" date="2018" name="Gigascience">
        <title>Genomes of trombidid mites reveal novel predicted allergens and laterally-transferred genes associated with secondary metabolism.</title>
        <authorList>
            <person name="Dong X."/>
            <person name="Chaisiri K."/>
            <person name="Xia D."/>
            <person name="Armstrong S.D."/>
            <person name="Fang Y."/>
            <person name="Donnelly M.J."/>
            <person name="Kadowaki T."/>
            <person name="McGarry J.W."/>
            <person name="Darby A.C."/>
            <person name="Makepeace B.L."/>
        </authorList>
    </citation>
    <scope>NUCLEOTIDE SEQUENCE [LARGE SCALE GENOMIC DNA]</scope>
    <source>
        <strain evidence="1">UoL-UT</strain>
    </source>
</reference>
<keyword evidence="2" id="KW-1185">Reference proteome</keyword>
<name>A0A443S8T4_9ACAR</name>
<dbReference type="PANTHER" id="PTHR31859:SF9">
    <property type="entry name" value="TETRATRICOPEPTIDE REPEAT PROTEIN 39B"/>
    <property type="match status" value="1"/>
</dbReference>
<dbReference type="VEuPathDB" id="VectorBase:LDEU008119"/>
<dbReference type="AlphaFoldDB" id="A0A443S8T4"/>
<accession>A0A443S8T4</accession>
<comment type="caution">
    <text evidence="1">The sequence shown here is derived from an EMBL/GenBank/DDBJ whole genome shotgun (WGS) entry which is preliminary data.</text>
</comment>
<sequence>SDEETDSQRSNECLAVIEKTPVETPTATTPTLEDLIEDGRELMKMFINDAMSDVYPRLMAKQHTSLIHALGVGALRFFEALLTLDKSKLDEALQALRHSADFADGFRKKSYTSFLFGSNYDQYTDEECFAELCYAKSLLLAGLVSVLVDQTVYSFINAALNIRSAYQSYKECVNILKFKGKWESSAIRMHFESGTRLGVGGFDLTISFFPSKLAKLLEFVGFNGDRNVALDELSQSAALVDGLLYDISSIALSAYHGFIEYFYGLGEGDVTFFDMSSKTWLSRTPDSSIVKLGLGLREQITGNPDNAINYYLQCVDGQKHWVQLHNACYWKITWCHALKCDWENAAKYAKLLKDDCKWSPAMFSYLYAIFQYMVMSEHKRYELKDEIADTLYKLPSLKRRLGGKRAFHEKLVIERSKKFHNQLENFILPPFEVMYIWNFFNMMNGNEQLINPFLERVEQKLKEHKSDKDEKKRNLDTYCNLVFMKSVLLKQLDSLHDALDGFNEVLNCKKRIHDETHLLPQSSYEIGLIYRKMGKLTEAKKWLKKARDDYSGYLTETMIHFRVQTALDSLKS</sequence>
<dbReference type="InterPro" id="IPR019734">
    <property type="entry name" value="TPR_rpt"/>
</dbReference>
<dbReference type="InterPro" id="IPR011990">
    <property type="entry name" value="TPR-like_helical_dom_sf"/>
</dbReference>
<feature type="non-terminal residue" evidence="1">
    <location>
        <position position="1"/>
    </location>
</feature>
<dbReference type="Pfam" id="PF13181">
    <property type="entry name" value="TPR_8"/>
    <property type="match status" value="1"/>
</dbReference>
<dbReference type="Gene3D" id="1.25.40.10">
    <property type="entry name" value="Tetratricopeptide repeat domain"/>
    <property type="match status" value="1"/>
</dbReference>
<dbReference type="Pfam" id="PF10300">
    <property type="entry name" value="Iml2-TPR_39"/>
    <property type="match status" value="1"/>
</dbReference>
<dbReference type="SUPFAM" id="SSF48452">
    <property type="entry name" value="TPR-like"/>
    <property type="match status" value="1"/>
</dbReference>
<proteinExistence type="predicted"/>
<organism evidence="1 2">
    <name type="scientific">Leptotrombidium deliense</name>
    <dbReference type="NCBI Taxonomy" id="299467"/>
    <lineage>
        <taxon>Eukaryota</taxon>
        <taxon>Metazoa</taxon>
        <taxon>Ecdysozoa</taxon>
        <taxon>Arthropoda</taxon>
        <taxon>Chelicerata</taxon>
        <taxon>Arachnida</taxon>
        <taxon>Acari</taxon>
        <taxon>Acariformes</taxon>
        <taxon>Trombidiformes</taxon>
        <taxon>Prostigmata</taxon>
        <taxon>Anystina</taxon>
        <taxon>Parasitengona</taxon>
        <taxon>Trombiculoidea</taxon>
        <taxon>Trombiculidae</taxon>
        <taxon>Leptotrombidium</taxon>
    </lineage>
</organism>
<dbReference type="PANTHER" id="PTHR31859">
    <property type="entry name" value="TETRATRICOPEPTIDE REPEAT PROTEIN 39 FAMILY MEMBER"/>
    <property type="match status" value="1"/>
</dbReference>
<gene>
    <name evidence="1" type="ORF">B4U80_04213</name>
</gene>
<protein>
    <submittedName>
        <fullName evidence="1">Tetratricopeptide repeat protein 39B-like protein</fullName>
    </submittedName>
</protein>
<dbReference type="OrthoDB" id="6421628at2759"/>
<dbReference type="Proteomes" id="UP000288716">
    <property type="component" value="Unassembled WGS sequence"/>
</dbReference>
<dbReference type="EMBL" id="NCKV01005663">
    <property type="protein sequence ID" value="RWS23921.1"/>
    <property type="molecule type" value="Genomic_DNA"/>
</dbReference>
<evidence type="ECO:0000313" key="1">
    <source>
        <dbReference type="EMBL" id="RWS23921.1"/>
    </source>
</evidence>
<dbReference type="InterPro" id="IPR019412">
    <property type="entry name" value="IML2/TPR_39"/>
</dbReference>
<evidence type="ECO:0000313" key="2">
    <source>
        <dbReference type="Proteomes" id="UP000288716"/>
    </source>
</evidence>